<organism evidence="1 2">
    <name type="scientific">Rotaria magnacalcarata</name>
    <dbReference type="NCBI Taxonomy" id="392030"/>
    <lineage>
        <taxon>Eukaryota</taxon>
        <taxon>Metazoa</taxon>
        <taxon>Spiralia</taxon>
        <taxon>Gnathifera</taxon>
        <taxon>Rotifera</taxon>
        <taxon>Eurotatoria</taxon>
        <taxon>Bdelloidea</taxon>
        <taxon>Philodinida</taxon>
        <taxon>Philodinidae</taxon>
        <taxon>Rotaria</taxon>
    </lineage>
</organism>
<evidence type="ECO:0000313" key="2">
    <source>
        <dbReference type="Proteomes" id="UP000681720"/>
    </source>
</evidence>
<sequence>MAFGFNTNVFSLIEKLDTSIKTVDQLLLPSSYMIVQLWGNIDTLLNSISNKMTTDEYDILKKL</sequence>
<gene>
    <name evidence="1" type="ORF">GIL414_LOCUS43068</name>
</gene>
<reference evidence="1" key="1">
    <citation type="submission" date="2021-02" db="EMBL/GenBank/DDBJ databases">
        <authorList>
            <person name="Nowell W R."/>
        </authorList>
    </citation>
    <scope>NUCLEOTIDE SEQUENCE</scope>
</reference>
<dbReference type="Proteomes" id="UP000681720">
    <property type="component" value="Unassembled WGS sequence"/>
</dbReference>
<dbReference type="AlphaFoldDB" id="A0A8S3AB84"/>
<proteinExistence type="predicted"/>
<comment type="caution">
    <text evidence="1">The sequence shown here is derived from an EMBL/GenBank/DDBJ whole genome shotgun (WGS) entry which is preliminary data.</text>
</comment>
<feature type="non-terminal residue" evidence="1">
    <location>
        <position position="63"/>
    </location>
</feature>
<name>A0A8S3AB84_9BILA</name>
<accession>A0A8S3AB84</accession>
<dbReference type="EMBL" id="CAJOBJ010126333">
    <property type="protein sequence ID" value="CAF4701158.1"/>
    <property type="molecule type" value="Genomic_DNA"/>
</dbReference>
<protein>
    <submittedName>
        <fullName evidence="1">Uncharacterized protein</fullName>
    </submittedName>
</protein>
<evidence type="ECO:0000313" key="1">
    <source>
        <dbReference type="EMBL" id="CAF4701158.1"/>
    </source>
</evidence>